<evidence type="ECO:0000256" key="1">
    <source>
        <dbReference type="SAM" id="MobiDB-lite"/>
    </source>
</evidence>
<organism evidence="2 3">
    <name type="scientific">Caballeronia choica</name>
    <dbReference type="NCBI Taxonomy" id="326476"/>
    <lineage>
        <taxon>Bacteria</taxon>
        <taxon>Pseudomonadati</taxon>
        <taxon>Pseudomonadota</taxon>
        <taxon>Betaproteobacteria</taxon>
        <taxon>Burkholderiales</taxon>
        <taxon>Burkholderiaceae</taxon>
        <taxon>Caballeronia</taxon>
    </lineage>
</organism>
<keyword evidence="3" id="KW-1185">Reference proteome</keyword>
<evidence type="ECO:0000313" key="2">
    <source>
        <dbReference type="EMBL" id="SAL77957.1"/>
    </source>
</evidence>
<name>A0A158KA13_9BURK</name>
<proteinExistence type="predicted"/>
<comment type="caution">
    <text evidence="2">The sequence shown here is derived from an EMBL/GenBank/DDBJ whole genome shotgun (WGS) entry which is preliminary data.</text>
</comment>
<feature type="region of interest" description="Disordered" evidence="1">
    <location>
        <begin position="1"/>
        <end position="23"/>
    </location>
</feature>
<dbReference type="Proteomes" id="UP000054770">
    <property type="component" value="Unassembled WGS sequence"/>
</dbReference>
<dbReference type="AlphaFoldDB" id="A0A158KA13"/>
<accession>A0A158KA13</accession>
<evidence type="ECO:0000313" key="3">
    <source>
        <dbReference type="Proteomes" id="UP000054770"/>
    </source>
</evidence>
<gene>
    <name evidence="2" type="ORF">AWB68_05313</name>
</gene>
<protein>
    <submittedName>
        <fullName evidence="2">Uncharacterized protein</fullName>
    </submittedName>
</protein>
<reference evidence="2" key="1">
    <citation type="submission" date="2016-01" db="EMBL/GenBank/DDBJ databases">
        <authorList>
            <person name="Peeters C."/>
        </authorList>
    </citation>
    <scope>NUCLEOTIDE SEQUENCE [LARGE SCALE GENOMIC DNA]</scope>
    <source>
        <strain evidence="2">LMG 22940</strain>
    </source>
</reference>
<dbReference type="RefSeq" id="WP_235028521.1">
    <property type="nucleotide sequence ID" value="NZ_FCON02000075.1"/>
</dbReference>
<dbReference type="EMBL" id="FCON02000075">
    <property type="protein sequence ID" value="SAL77957.1"/>
    <property type="molecule type" value="Genomic_DNA"/>
</dbReference>
<sequence length="150" mass="16689">MDTPTTRSTPQSPTQSATQPTAQRVTRALVRAASNDGVLPYVKFHAMFERTVPLTERYRVLEVAVRTLADVSSVDYGVLLACDNGLPGPDFFQRFRRNRMREYAAVVGSSPLQNATMKQKRLIATAERARVYEHARQSTEGARRAESACA</sequence>